<evidence type="ECO:0000313" key="4">
    <source>
        <dbReference type="Proteomes" id="UP000005203"/>
    </source>
</evidence>
<protein>
    <submittedName>
        <fullName evidence="5">Uncharacterized protein LOC100576557</fullName>
    </submittedName>
</protein>
<reference evidence="5" key="2">
    <citation type="submission" date="2025-04" db="UniProtKB">
        <authorList>
            <consortium name="RefSeq"/>
        </authorList>
    </citation>
    <scope>IDENTIFICATION</scope>
    <source>
        <strain evidence="5">DH4</strain>
        <tissue evidence="5">Whole body</tissue>
    </source>
</reference>
<gene>
    <name evidence="5" type="primary">LOC100576557</name>
</gene>
<dbReference type="AlphaFoldDB" id="A0A7M7MQ99"/>
<evidence type="ECO:0000313" key="3">
    <source>
        <dbReference type="EnsemblMetazoa" id="XP_026299382"/>
    </source>
</evidence>
<feature type="compositionally biased region" description="Polar residues" evidence="2">
    <location>
        <begin position="317"/>
        <end position="334"/>
    </location>
</feature>
<sequence length="598" mass="69489">MEDEISCDDPQFMTMLETCLLMEIETCKNTFSELVRQIKDFKIKVKMQLQTRKELKENTKNTQENILILSNSLSKYVGNNDFYGNISITLYNFIIFENIFNRERNYMIEISNKIELMKLNLDNDYKIMKVNCEFYENIYNDYEKVWESYHAKYEEFPLAKDRREAKIKMEKVQIDQMVLEYKVKEFEKILKQKQRIAWLRMRAKIVLLARAVLNYTKLVETLKDLDRNIEKRKEELNTIETEVAMRLKKQEEEKRDRALKLLEMPPPKINFSHMRTIYGPRPGIGFPDGWKRNYENSIDTLSVDTLMLEEMCLTEENSMQPPSNIEAQKDQNLSYEEPVDSRNSPLDQEAENEDAASEMDGNIGSEPIDDAVEGEMEEQRMGQELEHVDQSSGLSKDKQTDQCCKDLEKDEPVAKKMKLISHSAGKLVASPMKGIPLERTKSCSVEPPPRPRISRIETFHYTVPIKKIEKFPREIQIPLVNQSPGSMITKESSVRNQNNPNPSSMFTPGHYDYSDNSEISFCIDENMAELKADQISLYGGSVRNFCECPNLSPINENINLEGNENVPSTSNTRNFSQFEKKFDFSNILKGSSSGRNLF</sequence>
<evidence type="ECO:0000256" key="1">
    <source>
        <dbReference type="SAM" id="Coils"/>
    </source>
</evidence>
<feature type="region of interest" description="Disordered" evidence="2">
    <location>
        <begin position="315"/>
        <end position="403"/>
    </location>
</feature>
<organism evidence="3">
    <name type="scientific">Apis mellifera</name>
    <name type="common">Honeybee</name>
    <dbReference type="NCBI Taxonomy" id="7460"/>
    <lineage>
        <taxon>Eukaryota</taxon>
        <taxon>Metazoa</taxon>
        <taxon>Ecdysozoa</taxon>
        <taxon>Arthropoda</taxon>
        <taxon>Hexapoda</taxon>
        <taxon>Insecta</taxon>
        <taxon>Pterygota</taxon>
        <taxon>Neoptera</taxon>
        <taxon>Endopterygota</taxon>
        <taxon>Hymenoptera</taxon>
        <taxon>Apocrita</taxon>
        <taxon>Aculeata</taxon>
        <taxon>Apoidea</taxon>
        <taxon>Anthophila</taxon>
        <taxon>Apidae</taxon>
        <taxon>Apis</taxon>
    </lineage>
</organism>
<dbReference type="EnsemblMetazoa" id="XM_026443597">
    <property type="protein sequence ID" value="XP_026299382"/>
    <property type="gene ID" value="LOC100576557"/>
</dbReference>
<accession>A0A7M7MQ99</accession>
<evidence type="ECO:0000313" key="5">
    <source>
        <dbReference type="RefSeq" id="XP_026299382.1"/>
    </source>
</evidence>
<keyword evidence="4" id="KW-1185">Reference proteome</keyword>
<feature type="compositionally biased region" description="Acidic residues" evidence="2">
    <location>
        <begin position="348"/>
        <end position="357"/>
    </location>
</feature>
<reference evidence="3" key="1">
    <citation type="submission" date="2021-01" db="UniProtKB">
        <authorList>
            <consortium name="EnsemblMetazoa"/>
        </authorList>
    </citation>
    <scope>IDENTIFICATION</scope>
    <source>
        <strain evidence="3">DH4</strain>
    </source>
</reference>
<evidence type="ECO:0000256" key="2">
    <source>
        <dbReference type="SAM" id="MobiDB-lite"/>
    </source>
</evidence>
<feature type="compositionally biased region" description="Basic and acidic residues" evidence="2">
    <location>
        <begin position="377"/>
        <end position="403"/>
    </location>
</feature>
<keyword evidence="1" id="KW-0175">Coiled coil</keyword>
<dbReference type="Proteomes" id="UP000005203">
    <property type="component" value="Linkage group LG11"/>
</dbReference>
<dbReference type="OrthoDB" id="7554243at2759"/>
<feature type="coiled-coil region" evidence="1">
    <location>
        <begin position="38"/>
        <end position="65"/>
    </location>
</feature>
<proteinExistence type="predicted"/>
<accession>A0A8B8H5V2</accession>
<dbReference type="KEGG" id="ame:100576557"/>
<feature type="compositionally biased region" description="Acidic residues" evidence="2">
    <location>
        <begin position="367"/>
        <end position="376"/>
    </location>
</feature>
<name>A0A7M7MQ99_APIME</name>
<dbReference type="RefSeq" id="XP_026299382.1">
    <property type="nucleotide sequence ID" value="XM_026443597.1"/>
</dbReference>
<feature type="coiled-coil region" evidence="1">
    <location>
        <begin position="215"/>
        <end position="242"/>
    </location>
</feature>
<dbReference type="GeneID" id="100576557"/>